<sequence>MVLLNACRPSSECPSGSNMKYPVVLNGIYVDEYDIYRPEASSKLCSVKRCTLSNFFSFSVKSYGVDGKRLDLRLINALCGFFPKSQCCSLQLLLVDPLTVFGPHLSCDVYILRTNSVPIIQLCIVYGLISA</sequence>
<organism evidence="1 2">
    <name type="scientific">Aspergillus caelatus</name>
    <dbReference type="NCBI Taxonomy" id="61420"/>
    <lineage>
        <taxon>Eukaryota</taxon>
        <taxon>Fungi</taxon>
        <taxon>Dikarya</taxon>
        <taxon>Ascomycota</taxon>
        <taxon>Pezizomycotina</taxon>
        <taxon>Eurotiomycetes</taxon>
        <taxon>Eurotiomycetidae</taxon>
        <taxon>Eurotiales</taxon>
        <taxon>Aspergillaceae</taxon>
        <taxon>Aspergillus</taxon>
        <taxon>Aspergillus subgen. Circumdati</taxon>
    </lineage>
</organism>
<protein>
    <submittedName>
        <fullName evidence="1">Uncharacterized protein</fullName>
    </submittedName>
</protein>
<dbReference type="EMBL" id="ML737662">
    <property type="protein sequence ID" value="KAE8363992.1"/>
    <property type="molecule type" value="Genomic_DNA"/>
</dbReference>
<accession>A0A5N7A2D3</accession>
<evidence type="ECO:0000313" key="2">
    <source>
        <dbReference type="Proteomes" id="UP000326268"/>
    </source>
</evidence>
<dbReference type="RefSeq" id="XP_031927073.1">
    <property type="nucleotide sequence ID" value="XM_032067144.1"/>
</dbReference>
<dbReference type="Proteomes" id="UP000326268">
    <property type="component" value="Unassembled WGS sequence"/>
</dbReference>
<name>A0A5N7A2D3_9EURO</name>
<proteinExistence type="predicted"/>
<keyword evidence="2" id="KW-1185">Reference proteome</keyword>
<dbReference type="AlphaFoldDB" id="A0A5N7A2D3"/>
<dbReference type="GeneID" id="43651590"/>
<gene>
    <name evidence="1" type="ORF">BDV27DRAFT_129212</name>
</gene>
<evidence type="ECO:0000313" key="1">
    <source>
        <dbReference type="EMBL" id="KAE8363992.1"/>
    </source>
</evidence>
<reference evidence="1 2" key="1">
    <citation type="submission" date="2019-04" db="EMBL/GenBank/DDBJ databases">
        <title>Friends and foes A comparative genomics studyof 23 Aspergillus species from section Flavi.</title>
        <authorList>
            <consortium name="DOE Joint Genome Institute"/>
            <person name="Kjaerbolling I."/>
            <person name="Vesth T."/>
            <person name="Frisvad J.C."/>
            <person name="Nybo J.L."/>
            <person name="Theobald S."/>
            <person name="Kildgaard S."/>
            <person name="Isbrandt T."/>
            <person name="Kuo A."/>
            <person name="Sato A."/>
            <person name="Lyhne E.K."/>
            <person name="Kogle M.E."/>
            <person name="Wiebenga A."/>
            <person name="Kun R.S."/>
            <person name="Lubbers R.J."/>
            <person name="Makela M.R."/>
            <person name="Barry K."/>
            <person name="Chovatia M."/>
            <person name="Clum A."/>
            <person name="Daum C."/>
            <person name="Haridas S."/>
            <person name="He G."/>
            <person name="LaButti K."/>
            <person name="Lipzen A."/>
            <person name="Mondo S."/>
            <person name="Riley R."/>
            <person name="Salamov A."/>
            <person name="Simmons B.A."/>
            <person name="Magnuson J.K."/>
            <person name="Henrissat B."/>
            <person name="Mortensen U.H."/>
            <person name="Larsen T.O."/>
            <person name="Devries R.P."/>
            <person name="Grigoriev I.V."/>
            <person name="Machida M."/>
            <person name="Baker S.E."/>
            <person name="Andersen M.R."/>
        </authorList>
    </citation>
    <scope>NUCLEOTIDE SEQUENCE [LARGE SCALE GENOMIC DNA]</scope>
    <source>
        <strain evidence="1 2">CBS 763.97</strain>
    </source>
</reference>